<feature type="domain" description="HAMP" evidence="7">
    <location>
        <begin position="325"/>
        <end position="377"/>
    </location>
</feature>
<proteinExistence type="predicted"/>
<feature type="transmembrane region" description="Helical" evidence="6">
    <location>
        <begin position="304"/>
        <end position="325"/>
    </location>
</feature>
<evidence type="ECO:0000256" key="1">
    <source>
        <dbReference type="ARBA" id="ARBA00004370"/>
    </source>
</evidence>
<keyword evidence="5" id="KW-0175">Coiled coil</keyword>
<dbReference type="Proteomes" id="UP000094271">
    <property type="component" value="Unassembled WGS sequence"/>
</dbReference>
<evidence type="ECO:0000313" key="11">
    <source>
        <dbReference type="Proteomes" id="UP000094067"/>
    </source>
</evidence>
<dbReference type="Gene3D" id="6.10.340.10">
    <property type="match status" value="1"/>
</dbReference>
<evidence type="ECO:0000313" key="13">
    <source>
        <dbReference type="Proteomes" id="UP000094869"/>
    </source>
</evidence>
<dbReference type="InterPro" id="IPR010559">
    <property type="entry name" value="Sig_transdc_His_kin_internal"/>
</dbReference>
<dbReference type="InterPro" id="IPR003594">
    <property type="entry name" value="HATPase_dom"/>
</dbReference>
<dbReference type="EMBL" id="MEHD01000043">
    <property type="protein sequence ID" value="ODR48194.1"/>
    <property type="molecule type" value="Genomic_DNA"/>
</dbReference>
<keyword evidence="3 8" id="KW-0808">Transferase</keyword>
<dbReference type="GO" id="GO:0016020">
    <property type="term" value="C:membrane"/>
    <property type="evidence" value="ECO:0007669"/>
    <property type="project" value="UniProtKB-SubCell"/>
</dbReference>
<dbReference type="Pfam" id="PF06580">
    <property type="entry name" value="His_kinase"/>
    <property type="match status" value="1"/>
</dbReference>
<dbReference type="OrthoDB" id="2509008at2"/>
<protein>
    <submittedName>
        <fullName evidence="8">Putative sensor-like histidine kinase</fullName>
        <ecNumber evidence="8">2.7.13.3</ecNumber>
    </submittedName>
</protein>
<reference evidence="8 11" key="1">
    <citation type="submission" date="2016-07" db="EMBL/GenBank/DDBJ databases">
        <title>Characterization of isolates of Eisenbergiella tayi derived from blood cultures, using whole genome sequencing.</title>
        <authorList>
            <person name="Burdz T."/>
            <person name="Wiebe D."/>
            <person name="Huynh C."/>
            <person name="Bernard K."/>
        </authorList>
    </citation>
    <scope>NUCLEOTIDE SEQUENCE [LARGE SCALE GENOMIC DNA]</scope>
    <source>
        <strain evidence="8 11">NML 110608</strain>
    </source>
</reference>
<dbReference type="Proteomes" id="UP000094067">
    <property type="component" value="Unassembled WGS sequence"/>
</dbReference>
<dbReference type="PANTHER" id="PTHR34220:SF7">
    <property type="entry name" value="SENSOR HISTIDINE KINASE YPDA"/>
    <property type="match status" value="1"/>
</dbReference>
<evidence type="ECO:0000313" key="8">
    <source>
        <dbReference type="EMBL" id="ODM07489.1"/>
    </source>
</evidence>
<reference evidence="10 12" key="3">
    <citation type="submission" date="2016-08" db="EMBL/GenBank/DDBJ databases">
        <authorList>
            <person name="Seilhamer J.J."/>
        </authorList>
    </citation>
    <scope>NUCLEOTIDE SEQUENCE [LARGE SCALE GENOMIC DNA]</scope>
    <source>
        <strain evidence="10 12">NML150140-1</strain>
    </source>
</reference>
<dbReference type="RefSeq" id="WP_069153124.1">
    <property type="nucleotide sequence ID" value="NZ_DBFYTW010000258.1"/>
</dbReference>
<accession>A0A1E3AFQ1</accession>
<gene>
    <name evidence="10" type="ORF">BEI59_18020</name>
    <name evidence="8" type="ORF">BEI61_03379</name>
    <name evidence="9" type="ORF">BEI63_25390</name>
</gene>
<dbReference type="Pfam" id="PF02518">
    <property type="entry name" value="HATPase_c"/>
    <property type="match status" value="1"/>
</dbReference>
<keyword evidence="6" id="KW-0812">Transmembrane</keyword>
<evidence type="ECO:0000313" key="9">
    <source>
        <dbReference type="EMBL" id="ODR48194.1"/>
    </source>
</evidence>
<dbReference type="InterPro" id="IPR036890">
    <property type="entry name" value="HATPase_C_sf"/>
</dbReference>
<keyword evidence="6" id="KW-0472">Membrane</keyword>
<dbReference type="EMBL" id="MCGH01000002">
    <property type="protein sequence ID" value="ODM07489.1"/>
    <property type="molecule type" value="Genomic_DNA"/>
</dbReference>
<comment type="subcellular location">
    <subcellularLocation>
        <location evidence="1">Membrane</location>
    </subcellularLocation>
</comment>
<dbReference type="Pfam" id="PF00672">
    <property type="entry name" value="HAMP"/>
    <property type="match status" value="1"/>
</dbReference>
<keyword evidence="2" id="KW-0597">Phosphoprotein</keyword>
<name>A0A1E3AFQ1_9FIRM</name>
<dbReference type="SMART" id="SM00304">
    <property type="entry name" value="HAMP"/>
    <property type="match status" value="1"/>
</dbReference>
<keyword evidence="6" id="KW-1133">Transmembrane helix</keyword>
<evidence type="ECO:0000256" key="4">
    <source>
        <dbReference type="ARBA" id="ARBA00022777"/>
    </source>
</evidence>
<dbReference type="Gene3D" id="3.30.565.10">
    <property type="entry name" value="Histidine kinase-like ATPase, C-terminal domain"/>
    <property type="match status" value="1"/>
</dbReference>
<dbReference type="InterPro" id="IPR050640">
    <property type="entry name" value="Bact_2-comp_sensor_kinase"/>
</dbReference>
<feature type="coiled-coil region" evidence="5">
    <location>
        <begin position="365"/>
        <end position="399"/>
    </location>
</feature>
<reference evidence="9 13" key="2">
    <citation type="submission" date="2016-08" db="EMBL/GenBank/DDBJ databases">
        <title>Characterization of Isolates of Eisenbergiella tayi Derived from Blood Cultures, Using Whole Genome Sequencing.</title>
        <authorList>
            <person name="Bernier A.-M."/>
            <person name="Burdz T."/>
            <person name="Wiebe D."/>
            <person name="Bernard K."/>
        </authorList>
    </citation>
    <scope>NUCLEOTIDE SEQUENCE [LARGE SCALE GENOMIC DNA]</scope>
    <source>
        <strain evidence="9 13">NML120146</strain>
    </source>
</reference>
<evidence type="ECO:0000313" key="12">
    <source>
        <dbReference type="Proteomes" id="UP000094271"/>
    </source>
</evidence>
<comment type="caution">
    <text evidence="8">The sequence shown here is derived from an EMBL/GenBank/DDBJ whole genome shotgun (WGS) entry which is preliminary data.</text>
</comment>
<evidence type="ECO:0000256" key="6">
    <source>
        <dbReference type="SAM" id="Phobius"/>
    </source>
</evidence>
<keyword evidence="13" id="KW-1185">Reference proteome</keyword>
<keyword evidence="4 8" id="KW-0418">Kinase</keyword>
<dbReference type="SUPFAM" id="SSF55874">
    <property type="entry name" value="ATPase domain of HSP90 chaperone/DNA topoisomerase II/histidine kinase"/>
    <property type="match status" value="1"/>
</dbReference>
<organism evidence="8 11">
    <name type="scientific">Eisenbergiella tayi</name>
    <dbReference type="NCBI Taxonomy" id="1432052"/>
    <lineage>
        <taxon>Bacteria</taxon>
        <taxon>Bacillati</taxon>
        <taxon>Bacillota</taxon>
        <taxon>Clostridia</taxon>
        <taxon>Lachnospirales</taxon>
        <taxon>Lachnospiraceae</taxon>
        <taxon>Eisenbergiella</taxon>
    </lineage>
</organism>
<dbReference type="GO" id="GO:0000155">
    <property type="term" value="F:phosphorelay sensor kinase activity"/>
    <property type="evidence" value="ECO:0007669"/>
    <property type="project" value="InterPro"/>
</dbReference>
<dbReference type="PANTHER" id="PTHR34220">
    <property type="entry name" value="SENSOR HISTIDINE KINASE YPDA"/>
    <property type="match status" value="1"/>
</dbReference>
<dbReference type="SUPFAM" id="SSF158472">
    <property type="entry name" value="HAMP domain-like"/>
    <property type="match status" value="1"/>
</dbReference>
<evidence type="ECO:0000259" key="7">
    <source>
        <dbReference type="PROSITE" id="PS50885"/>
    </source>
</evidence>
<feature type="transmembrane region" description="Helical" evidence="6">
    <location>
        <begin position="12"/>
        <end position="33"/>
    </location>
</feature>
<sequence length="598" mass="68088">MQDNFGRRLKTQLIMVFVSIITVMMVLVSWFTYKKVEAVVEKQSADITQQYFQQNEHNIKTFMEEVSTFCKLLTQSASVRQYIRSGWKNEFNAVKSANEVFRETAMLMETYSYVDSIFFYGDNGVVLGINGKENIVIRDRSRKQMFYGSIMYENALRSPWTTLWYGNYDSFDFEGSESMRAEEADAYITAVANIHFQGRHAGCVVVNVKEPKLADMISYSDESRKRESYIIDENGIILVHDDFEKLGERVEFSMEMTGGADGYFMRDDVQVNFRRLQGGQVAWTLISEVPVSVLHADMYSLRQLFVGAVAAALAVGTGLAVYFLYRLTRPLDELREAMSQMEQGKLGGQLKEDSKNELGMLGRQFNQMSQSIVELVNKVQMAEDEKRMLEKEALQAQINPHFLFNTLSNIKYMAMIMKSNTIADSITALGNFLAPIYKSRDDTWTMKDEIAYVENYVNIMNYRFGGQIRTGYEIPDEISSLYLLKFILQPLVENAIQHGFGNREGAGTITVRAGIEGKQLAVWVEDDGCGLTEEELTDLRIRMDEYGCKPGQRQGNIGLGNVHRRLKIYYGADYGVTVESRKDIGTTVCVRVPIIQGT</sequence>
<dbReference type="EMBL" id="MEHA01000013">
    <property type="protein sequence ID" value="ODR49377.1"/>
    <property type="molecule type" value="Genomic_DNA"/>
</dbReference>
<dbReference type="CDD" id="cd06225">
    <property type="entry name" value="HAMP"/>
    <property type="match status" value="1"/>
</dbReference>
<evidence type="ECO:0000256" key="5">
    <source>
        <dbReference type="SAM" id="Coils"/>
    </source>
</evidence>
<dbReference type="EC" id="2.7.13.3" evidence="8"/>
<dbReference type="InterPro" id="IPR003660">
    <property type="entry name" value="HAMP_dom"/>
</dbReference>
<dbReference type="PROSITE" id="PS50885">
    <property type="entry name" value="HAMP"/>
    <property type="match status" value="1"/>
</dbReference>
<dbReference type="Proteomes" id="UP000094869">
    <property type="component" value="Unassembled WGS sequence"/>
</dbReference>
<evidence type="ECO:0000256" key="2">
    <source>
        <dbReference type="ARBA" id="ARBA00022553"/>
    </source>
</evidence>
<evidence type="ECO:0000313" key="10">
    <source>
        <dbReference type="EMBL" id="ODR49377.1"/>
    </source>
</evidence>
<dbReference type="AlphaFoldDB" id="A0A1E3AFQ1"/>
<evidence type="ECO:0000256" key="3">
    <source>
        <dbReference type="ARBA" id="ARBA00022679"/>
    </source>
</evidence>